<dbReference type="InterPro" id="IPR000866">
    <property type="entry name" value="AhpC/TSA"/>
</dbReference>
<feature type="domain" description="Thioredoxin" evidence="14">
    <location>
        <begin position="75"/>
        <end position="226"/>
    </location>
</feature>
<evidence type="ECO:0000256" key="11">
    <source>
        <dbReference type="ARBA" id="ARBA00042639"/>
    </source>
</evidence>
<protein>
    <recommendedName>
        <fullName evidence="3">thioredoxin-dependent peroxiredoxin</fullName>
        <ecNumber evidence="3">1.11.1.24</ecNumber>
    </recommendedName>
    <alternativeName>
        <fullName evidence="9">Thioredoxin peroxidase</fullName>
    </alternativeName>
    <alternativeName>
        <fullName evidence="11">Thioredoxin-dependent peroxiredoxin Bcp</fullName>
    </alternativeName>
</protein>
<dbReference type="PROSITE" id="PS51352">
    <property type="entry name" value="THIOREDOXIN_2"/>
    <property type="match status" value="1"/>
</dbReference>
<keyword evidence="7" id="KW-1015">Disulfide bond</keyword>
<dbReference type="InterPro" id="IPR013766">
    <property type="entry name" value="Thioredoxin_domain"/>
</dbReference>
<dbReference type="GO" id="GO:0008379">
    <property type="term" value="F:thioredoxin peroxidase activity"/>
    <property type="evidence" value="ECO:0007669"/>
    <property type="project" value="TreeGrafter"/>
</dbReference>
<dbReference type="eggNOG" id="COG1225">
    <property type="taxonomic scope" value="Bacteria"/>
</dbReference>
<keyword evidence="16" id="KW-1185">Reference proteome</keyword>
<proteinExistence type="inferred from homology"/>
<comment type="subunit">
    <text evidence="2">Monomer.</text>
</comment>
<dbReference type="GO" id="GO:0045454">
    <property type="term" value="P:cell redox homeostasis"/>
    <property type="evidence" value="ECO:0007669"/>
    <property type="project" value="TreeGrafter"/>
</dbReference>
<dbReference type="HOGENOM" id="CLU_042529_14_0_5"/>
<dbReference type="PANTHER" id="PTHR42801">
    <property type="entry name" value="THIOREDOXIN-DEPENDENT PEROXIDE REDUCTASE"/>
    <property type="match status" value="1"/>
</dbReference>
<accession>M4Z7Y3</accession>
<evidence type="ECO:0000256" key="10">
    <source>
        <dbReference type="ARBA" id="ARBA00038489"/>
    </source>
</evidence>
<feature type="region of interest" description="Disordered" evidence="13">
    <location>
        <begin position="1"/>
        <end position="49"/>
    </location>
</feature>
<dbReference type="GeneID" id="301817513"/>
<evidence type="ECO:0000256" key="8">
    <source>
        <dbReference type="ARBA" id="ARBA00023284"/>
    </source>
</evidence>
<name>M4Z7Y3_9BRAD</name>
<dbReference type="PANTHER" id="PTHR42801:SF4">
    <property type="entry name" value="AHPC_TSA FAMILY PROTEIN"/>
    <property type="match status" value="1"/>
</dbReference>
<organism evidence="15 16">
    <name type="scientific">Bradyrhizobium oligotrophicum S58</name>
    <dbReference type="NCBI Taxonomy" id="1245469"/>
    <lineage>
        <taxon>Bacteria</taxon>
        <taxon>Pseudomonadati</taxon>
        <taxon>Pseudomonadota</taxon>
        <taxon>Alphaproteobacteria</taxon>
        <taxon>Hyphomicrobiales</taxon>
        <taxon>Nitrobacteraceae</taxon>
        <taxon>Bradyrhizobium</taxon>
    </lineage>
</organism>
<evidence type="ECO:0000256" key="6">
    <source>
        <dbReference type="ARBA" id="ARBA00023002"/>
    </source>
</evidence>
<evidence type="ECO:0000313" key="16">
    <source>
        <dbReference type="Proteomes" id="UP000011841"/>
    </source>
</evidence>
<dbReference type="CDD" id="cd03017">
    <property type="entry name" value="PRX_BCP"/>
    <property type="match status" value="1"/>
</dbReference>
<dbReference type="InterPro" id="IPR050924">
    <property type="entry name" value="Peroxiredoxin_BCP/PrxQ"/>
</dbReference>
<dbReference type="KEGG" id="aol:S58_36900"/>
<sequence length="226" mass="23296">MSKESRKKSSNPASYGAAPGNRVAAAAKKVAKKTASQTTTKSAKKTTAKTAMAKAATTKASVAKAAKPASGGAGLAEGAKAPAFKLPRDGGATVSLADFAGRKLVLFFYPKANTPGCTKEAIDFTRLSKDFAAAGTAVLGVSADSVKAQDNFRDKHDLAVPLISDETHGMLEAYGAWGEKSLYGRKFLGIIRSTVLIGADGRVAKVWRNVKVDGHADAVLAAARGL</sequence>
<evidence type="ECO:0000256" key="2">
    <source>
        <dbReference type="ARBA" id="ARBA00011245"/>
    </source>
</evidence>
<dbReference type="STRING" id="1245469.S58_36900"/>
<dbReference type="AlphaFoldDB" id="M4Z7Y3"/>
<evidence type="ECO:0000259" key="14">
    <source>
        <dbReference type="PROSITE" id="PS51352"/>
    </source>
</evidence>
<comment type="similarity">
    <text evidence="10">Belongs to the peroxiredoxin family. BCP/PrxQ subfamily.</text>
</comment>
<dbReference type="Pfam" id="PF00578">
    <property type="entry name" value="AhpC-TSA"/>
    <property type="match status" value="1"/>
</dbReference>
<dbReference type="Gene3D" id="3.40.30.10">
    <property type="entry name" value="Glutaredoxin"/>
    <property type="match status" value="1"/>
</dbReference>
<comment type="catalytic activity">
    <reaction evidence="12">
        <text>a hydroperoxide + [thioredoxin]-dithiol = an alcohol + [thioredoxin]-disulfide + H2O</text>
        <dbReference type="Rhea" id="RHEA:62620"/>
        <dbReference type="Rhea" id="RHEA-COMP:10698"/>
        <dbReference type="Rhea" id="RHEA-COMP:10700"/>
        <dbReference type="ChEBI" id="CHEBI:15377"/>
        <dbReference type="ChEBI" id="CHEBI:29950"/>
        <dbReference type="ChEBI" id="CHEBI:30879"/>
        <dbReference type="ChEBI" id="CHEBI:35924"/>
        <dbReference type="ChEBI" id="CHEBI:50058"/>
        <dbReference type="EC" id="1.11.1.24"/>
    </reaction>
</comment>
<dbReference type="RefSeq" id="WP_015666793.1">
    <property type="nucleotide sequence ID" value="NC_020453.1"/>
</dbReference>
<keyword evidence="6" id="KW-0560">Oxidoreductase</keyword>
<comment type="function">
    <text evidence="1">Thiol-specific peroxidase that catalyzes the reduction of hydrogen peroxide and organic hydroperoxides to water and alcohols, respectively. Plays a role in cell protection against oxidative stress by detoxifying peroxides and as sensor of hydrogen peroxide-mediated signaling events.</text>
</comment>
<dbReference type="FunFam" id="3.40.30.10:FF:000007">
    <property type="entry name" value="Thioredoxin-dependent thiol peroxidase"/>
    <property type="match status" value="1"/>
</dbReference>
<dbReference type="GO" id="GO:0034599">
    <property type="term" value="P:cellular response to oxidative stress"/>
    <property type="evidence" value="ECO:0007669"/>
    <property type="project" value="TreeGrafter"/>
</dbReference>
<reference evidence="15 16" key="1">
    <citation type="journal article" date="2013" name="Appl. Environ. Microbiol.">
        <title>Genome analysis suggests that the soil oligotrophic bacterium Agromonas oligotrophica (Bradyrhizobium oligotrophicum) is a nitrogen-fixing symbiont of Aeschynomene indica.</title>
        <authorList>
            <person name="Okubo T."/>
            <person name="Fukushima S."/>
            <person name="Itakura M."/>
            <person name="Oshima K."/>
            <person name="Longtonglang A."/>
            <person name="Teaumroong N."/>
            <person name="Mitsui H."/>
            <person name="Hattori M."/>
            <person name="Hattori R."/>
            <person name="Hattori T."/>
            <person name="Minamisawa K."/>
        </authorList>
    </citation>
    <scope>NUCLEOTIDE SEQUENCE [LARGE SCALE GENOMIC DNA]</scope>
    <source>
        <strain evidence="15 16">S58</strain>
    </source>
</reference>
<dbReference type="PATRIC" id="fig|1245469.3.peg.3763"/>
<evidence type="ECO:0000313" key="15">
    <source>
        <dbReference type="EMBL" id="BAM89683.1"/>
    </source>
</evidence>
<evidence type="ECO:0000256" key="4">
    <source>
        <dbReference type="ARBA" id="ARBA00022559"/>
    </source>
</evidence>
<dbReference type="EC" id="1.11.1.24" evidence="3"/>
<dbReference type="OrthoDB" id="9812811at2"/>
<evidence type="ECO:0000256" key="7">
    <source>
        <dbReference type="ARBA" id="ARBA00023157"/>
    </source>
</evidence>
<evidence type="ECO:0000256" key="13">
    <source>
        <dbReference type="SAM" id="MobiDB-lite"/>
    </source>
</evidence>
<evidence type="ECO:0000256" key="12">
    <source>
        <dbReference type="ARBA" id="ARBA00049091"/>
    </source>
</evidence>
<keyword evidence="4" id="KW-0575">Peroxidase</keyword>
<dbReference type="EMBL" id="AP012603">
    <property type="protein sequence ID" value="BAM89683.1"/>
    <property type="molecule type" value="Genomic_DNA"/>
</dbReference>
<dbReference type="InterPro" id="IPR036249">
    <property type="entry name" value="Thioredoxin-like_sf"/>
</dbReference>
<evidence type="ECO:0000256" key="3">
    <source>
        <dbReference type="ARBA" id="ARBA00013017"/>
    </source>
</evidence>
<dbReference type="Proteomes" id="UP000011841">
    <property type="component" value="Chromosome"/>
</dbReference>
<evidence type="ECO:0000256" key="9">
    <source>
        <dbReference type="ARBA" id="ARBA00032824"/>
    </source>
</evidence>
<evidence type="ECO:0000256" key="1">
    <source>
        <dbReference type="ARBA" id="ARBA00003330"/>
    </source>
</evidence>
<keyword evidence="5" id="KW-0049">Antioxidant</keyword>
<keyword evidence="8" id="KW-0676">Redox-active center</keyword>
<gene>
    <name evidence="15" type="ORF">S58_36900</name>
</gene>
<dbReference type="GO" id="GO:0005737">
    <property type="term" value="C:cytoplasm"/>
    <property type="evidence" value="ECO:0007669"/>
    <property type="project" value="TreeGrafter"/>
</dbReference>
<evidence type="ECO:0000256" key="5">
    <source>
        <dbReference type="ARBA" id="ARBA00022862"/>
    </source>
</evidence>
<dbReference type="SUPFAM" id="SSF52833">
    <property type="entry name" value="Thioredoxin-like"/>
    <property type="match status" value="1"/>
</dbReference>
<feature type="compositionally biased region" description="Low complexity" evidence="13">
    <location>
        <begin position="17"/>
        <end position="41"/>
    </location>
</feature>